<proteinExistence type="predicted"/>
<dbReference type="RefSeq" id="WP_094448224.1">
    <property type="nucleotide sequence ID" value="NZ_CP091802.1"/>
</dbReference>
<accession>A0ABX4EJM1</accession>
<gene>
    <name evidence="1" type="ORF">CIK91_04275</name>
</gene>
<sequence length="62" mass="6704">MKSKLVKRIDGPTPNGGVYAEVSFTNKDGKPCVEEEAAKCTINEFAEDGTLINSVYSIVQPL</sequence>
<evidence type="ECO:0000313" key="2">
    <source>
        <dbReference type="Proteomes" id="UP000216189"/>
    </source>
</evidence>
<protein>
    <submittedName>
        <fullName evidence="1">Uncharacterized protein</fullName>
    </submittedName>
</protein>
<keyword evidence="2" id="KW-1185">Reference proteome</keyword>
<comment type="caution">
    <text evidence="1">The sequence shown here is derived from an EMBL/GenBank/DDBJ whole genome shotgun (WGS) entry which is preliminary data.</text>
</comment>
<evidence type="ECO:0000313" key="1">
    <source>
        <dbReference type="EMBL" id="OYP56009.1"/>
    </source>
</evidence>
<dbReference type="EMBL" id="NPJF01000025">
    <property type="protein sequence ID" value="OYP56009.1"/>
    <property type="molecule type" value="Genomic_DNA"/>
</dbReference>
<organism evidence="1 2">
    <name type="scientific">Segatella bryantii</name>
    <name type="common">Prevotella bryantii</name>
    <dbReference type="NCBI Taxonomy" id="77095"/>
    <lineage>
        <taxon>Bacteria</taxon>
        <taxon>Pseudomonadati</taxon>
        <taxon>Bacteroidota</taxon>
        <taxon>Bacteroidia</taxon>
        <taxon>Bacteroidales</taxon>
        <taxon>Prevotellaceae</taxon>
        <taxon>Segatella</taxon>
    </lineage>
</organism>
<name>A0ABX4EJM1_SEGBR</name>
<reference evidence="1 2" key="1">
    <citation type="submission" date="2017-08" db="EMBL/GenBank/DDBJ databases">
        <title>Comparative genomics of non-oral Prevotella species.</title>
        <authorList>
            <person name="Accetto T."/>
            <person name="Nograsek B."/>
            <person name="Avgustin G."/>
        </authorList>
    </citation>
    <scope>NUCLEOTIDE SEQUENCE [LARGE SCALE GENOMIC DNA]</scope>
    <source>
        <strain evidence="1 2">TC1-1</strain>
    </source>
</reference>
<dbReference type="Proteomes" id="UP000216189">
    <property type="component" value="Unassembled WGS sequence"/>
</dbReference>